<feature type="compositionally biased region" description="Basic and acidic residues" evidence="1">
    <location>
        <begin position="1079"/>
        <end position="1091"/>
    </location>
</feature>
<dbReference type="EMBL" id="CALNXI010000030">
    <property type="protein sequence ID" value="CAH3015845.1"/>
    <property type="molecule type" value="Genomic_DNA"/>
</dbReference>
<evidence type="ECO:0000259" key="4">
    <source>
        <dbReference type="Pfam" id="PF08263"/>
    </source>
</evidence>
<feature type="transmembrane region" description="Helical" evidence="2">
    <location>
        <begin position="666"/>
        <end position="684"/>
    </location>
</feature>
<evidence type="ECO:0000256" key="3">
    <source>
        <dbReference type="SAM" id="SignalP"/>
    </source>
</evidence>
<feature type="domain" description="Leucine-rich repeat-containing N-terminal plant-type" evidence="4">
    <location>
        <begin position="75"/>
        <end position="113"/>
    </location>
</feature>
<feature type="transmembrane region" description="Helical" evidence="2">
    <location>
        <begin position="1009"/>
        <end position="1026"/>
    </location>
</feature>
<dbReference type="Pfam" id="PF13855">
    <property type="entry name" value="LRR_8"/>
    <property type="match status" value="1"/>
</dbReference>
<evidence type="ECO:0000313" key="5">
    <source>
        <dbReference type="EMBL" id="CAH3015845.1"/>
    </source>
</evidence>
<dbReference type="PROSITE" id="PS51450">
    <property type="entry name" value="LRR"/>
    <property type="match status" value="1"/>
</dbReference>
<feature type="chain" id="PRO_5047516848" description="Leucine-rich repeat-containing N-terminal plant-type domain-containing protein" evidence="3">
    <location>
        <begin position="31"/>
        <end position="1152"/>
    </location>
</feature>
<feature type="transmembrane region" description="Helical" evidence="2">
    <location>
        <begin position="894"/>
        <end position="913"/>
    </location>
</feature>
<sequence>MTSVSILYLLEMRLLQTLILLSVRFQLSSEELSSGSRDIYDWQIFVENEGYDCLKRVYNHGEFPIVTYDKTFTPNQEREVLLDIYEATNGKQWYNTTAWNSSTTHCAWYGITCHNNTYVKSIVLVYNNLDGSLPSNLWKIRNLMALCTPGNPRLRGRIGDFLFGNMSKLLTVVLNAASITGDIPQDIAKLSYLQNFLGCTMHGDGFTGRLPDNIGNMTELRLLCLGGNNLTGQIPRSISRLNKLYYLDLKNTPGMMHGHLSDLFSISSLKILSVSGVKLIGEMPSMLPANLQSLVLPGNSISGKFPEIIPGINNLSELNLANNELTGDIPGQLLLLPDIKMIDLSQNKFSSINKGKPWPKHVSTAARPYVSLAGNKNLNIELASFMEIFSEGPLVLNLSNCDIDSRLPVRVFYFAMTTCDLHKNKFYGEISDIFGDTSILNYFDISSNNLSGSFPLGIQTLTSLQFLDISGNPSMREATTASSTVFRPDFSRMFKPKEEDNFTCPQGRLTISNGRIRLDPTFYEYKYCVCDPGFYGDSGLCKKCMVGGTCKKCMDGKTCPQFGFTESNYVHPNNMTLRSGYWPSPTPNSVTHLVKCPVSTACNPSASCTCRLETSPKDTNSSHHRPSVSSLITTCDNSCICHEGNTDRFCSRCVLPKIFEPPDTKFTGTFAVSFLALLWSYFYFNLRPMKWFAVTAAHFLLMLTFMLLELLPAWVFKLNLVVFVLCMTSRGKAARPLISITVFYIQTMDFLISSANVWPKKVVVAQTYLSSYWNLYFPSLSCDLPSFFTPVGKFAFLLLLPVVCMAMIGLYFIILMTYDRFRRDQERMEKVHFKCRQSAFFCLNFSYFPIVKQTLSILRPCHNDRDVLYMPNFPWIECTSHTYKTLSVLGGLSVAFYLIGFPLLLIYLMFAFFRKREIMSPEDREKLDAWLGPVYLPYKPKYQHFFEVFMLLRRLLLATALSMISSSSSLQTFVVWLILMVSAILCLRLEPYDNRSINRLAQENVFEPLVLFVLSMSFMLVRFSALDSSYTVAFVWVVMFVNSCVLVVLVGVILRLLVVTGNSSDNGSLAPTINPDGYESAREDESNNDDERHRLLHVNEHRRARRTYIFFSVTTTSSLPFCAGVQFSLDSIQGFNNRIKYEKIEGCEQSIL</sequence>
<organism evidence="5 6">
    <name type="scientific">Porites evermanni</name>
    <dbReference type="NCBI Taxonomy" id="104178"/>
    <lineage>
        <taxon>Eukaryota</taxon>
        <taxon>Metazoa</taxon>
        <taxon>Cnidaria</taxon>
        <taxon>Anthozoa</taxon>
        <taxon>Hexacorallia</taxon>
        <taxon>Scleractinia</taxon>
        <taxon>Fungiina</taxon>
        <taxon>Poritidae</taxon>
        <taxon>Porites</taxon>
    </lineage>
</organism>
<comment type="caution">
    <text evidence="5">The sequence shown here is derived from an EMBL/GenBank/DDBJ whole genome shotgun (WGS) entry which is preliminary data.</text>
</comment>
<dbReference type="Pfam" id="PF00560">
    <property type="entry name" value="LRR_1"/>
    <property type="match status" value="1"/>
</dbReference>
<keyword evidence="6" id="KW-1185">Reference proteome</keyword>
<dbReference type="InterPro" id="IPR032675">
    <property type="entry name" value="LRR_dom_sf"/>
</dbReference>
<dbReference type="Proteomes" id="UP001159427">
    <property type="component" value="Unassembled WGS sequence"/>
</dbReference>
<dbReference type="PANTHER" id="PTHR48004">
    <property type="entry name" value="OS01G0149700 PROTEIN"/>
    <property type="match status" value="1"/>
</dbReference>
<dbReference type="Gene3D" id="3.80.10.10">
    <property type="entry name" value="Ribonuclease Inhibitor"/>
    <property type="match status" value="4"/>
</dbReference>
<accession>A0ABN8LFI4</accession>
<evidence type="ECO:0000313" key="6">
    <source>
        <dbReference type="Proteomes" id="UP001159427"/>
    </source>
</evidence>
<keyword evidence="2" id="KW-0472">Membrane</keyword>
<feature type="transmembrane region" description="Helical" evidence="2">
    <location>
        <begin position="1032"/>
        <end position="1058"/>
    </location>
</feature>
<keyword evidence="2" id="KW-0812">Transmembrane</keyword>
<feature type="region of interest" description="Disordered" evidence="1">
    <location>
        <begin position="1070"/>
        <end position="1091"/>
    </location>
</feature>
<feature type="signal peptide" evidence="3">
    <location>
        <begin position="1"/>
        <end position="30"/>
    </location>
</feature>
<dbReference type="SUPFAM" id="SSF52047">
    <property type="entry name" value="RNI-like"/>
    <property type="match status" value="1"/>
</dbReference>
<dbReference type="SUPFAM" id="SSF52058">
    <property type="entry name" value="L domain-like"/>
    <property type="match status" value="1"/>
</dbReference>
<dbReference type="Pfam" id="PF08263">
    <property type="entry name" value="LRRNT_2"/>
    <property type="match status" value="1"/>
</dbReference>
<keyword evidence="3" id="KW-0732">Signal</keyword>
<evidence type="ECO:0000256" key="1">
    <source>
        <dbReference type="SAM" id="MobiDB-lite"/>
    </source>
</evidence>
<dbReference type="InterPro" id="IPR013210">
    <property type="entry name" value="LRR_N_plant-typ"/>
</dbReference>
<protein>
    <recommendedName>
        <fullName evidence="4">Leucine-rich repeat-containing N-terminal plant-type domain-containing protein</fullName>
    </recommendedName>
</protein>
<evidence type="ECO:0000256" key="2">
    <source>
        <dbReference type="SAM" id="Phobius"/>
    </source>
</evidence>
<feature type="non-terminal residue" evidence="5">
    <location>
        <position position="1152"/>
    </location>
</feature>
<gene>
    <name evidence="5" type="ORF">PEVE_00022592</name>
</gene>
<feature type="transmembrane region" description="Helical" evidence="2">
    <location>
        <begin position="970"/>
        <end position="989"/>
    </location>
</feature>
<dbReference type="InterPro" id="IPR001611">
    <property type="entry name" value="Leu-rich_rpt"/>
</dbReference>
<name>A0ABN8LFI4_9CNID</name>
<dbReference type="PANTHER" id="PTHR48004:SF59">
    <property type="entry name" value="LEUCINE-RICH REPEAT-CONTAINING N-TERMINAL PLANT-TYPE DOMAIN-CONTAINING PROTEIN"/>
    <property type="match status" value="1"/>
</dbReference>
<proteinExistence type="predicted"/>
<reference evidence="5 6" key="1">
    <citation type="submission" date="2022-05" db="EMBL/GenBank/DDBJ databases">
        <authorList>
            <consortium name="Genoscope - CEA"/>
            <person name="William W."/>
        </authorList>
    </citation>
    <scope>NUCLEOTIDE SEQUENCE [LARGE SCALE GENOMIC DNA]</scope>
</reference>
<feature type="transmembrane region" description="Helical" evidence="2">
    <location>
        <begin position="794"/>
        <end position="818"/>
    </location>
</feature>
<dbReference type="InterPro" id="IPR052941">
    <property type="entry name" value="StomDev_PlantInt_Reg"/>
</dbReference>
<keyword evidence="2" id="KW-1133">Transmembrane helix</keyword>
<feature type="transmembrane region" description="Helical" evidence="2">
    <location>
        <begin position="691"/>
        <end position="708"/>
    </location>
</feature>